<feature type="compositionally biased region" description="Low complexity" evidence="1">
    <location>
        <begin position="359"/>
        <end position="373"/>
    </location>
</feature>
<dbReference type="EMBL" id="GL377316">
    <property type="protein sequence ID" value="EFI91602.1"/>
    <property type="molecule type" value="Genomic_DNA"/>
</dbReference>
<feature type="compositionally biased region" description="Low complexity" evidence="1">
    <location>
        <begin position="243"/>
        <end position="263"/>
    </location>
</feature>
<feature type="compositionally biased region" description="Low complexity" evidence="1">
    <location>
        <begin position="379"/>
        <end position="397"/>
    </location>
</feature>
<dbReference type="FunCoup" id="D8QKH5">
    <property type="interactions" value="168"/>
</dbReference>
<dbReference type="Proteomes" id="UP000007431">
    <property type="component" value="Unassembled WGS sequence"/>
</dbReference>
<feature type="compositionally biased region" description="Low complexity" evidence="1">
    <location>
        <begin position="70"/>
        <end position="83"/>
    </location>
</feature>
<evidence type="ECO:0000313" key="2">
    <source>
        <dbReference type="EMBL" id="EFI91602.1"/>
    </source>
</evidence>
<protein>
    <submittedName>
        <fullName evidence="2">Uncharacterized protein</fullName>
    </submittedName>
</protein>
<accession>D8QKH5</accession>
<feature type="region of interest" description="Disordered" evidence="1">
    <location>
        <begin position="379"/>
        <end position="399"/>
    </location>
</feature>
<name>D8QKH5_SCHCM</name>
<gene>
    <name evidence="2" type="ORF">SCHCODRAFT_114346</name>
</gene>
<proteinExistence type="predicted"/>
<feature type="region of interest" description="Disordered" evidence="1">
    <location>
        <begin position="1"/>
        <end position="141"/>
    </location>
</feature>
<feature type="compositionally biased region" description="Basic and acidic residues" evidence="1">
    <location>
        <begin position="264"/>
        <end position="299"/>
    </location>
</feature>
<feature type="region of interest" description="Disordered" evidence="1">
    <location>
        <begin position="169"/>
        <end position="311"/>
    </location>
</feature>
<feature type="region of interest" description="Disordered" evidence="1">
    <location>
        <begin position="354"/>
        <end position="373"/>
    </location>
</feature>
<dbReference type="KEGG" id="scm:SCHCO_02521156"/>
<dbReference type="OMA" id="HTEHPLH"/>
<feature type="compositionally biased region" description="Basic and acidic residues" evidence="1">
    <location>
        <begin position="426"/>
        <end position="442"/>
    </location>
</feature>
<feature type="compositionally biased region" description="Low complexity" evidence="1">
    <location>
        <begin position="109"/>
        <end position="126"/>
    </location>
</feature>
<dbReference type="STRING" id="578458.D8QKH5"/>
<dbReference type="HOGENOM" id="CLU_055149_0_0_1"/>
<keyword evidence="3" id="KW-1185">Reference proteome</keyword>
<dbReference type="eggNOG" id="ENOG502S758">
    <property type="taxonomic scope" value="Eukaryota"/>
</dbReference>
<dbReference type="AlphaFoldDB" id="D8QKH5"/>
<evidence type="ECO:0000256" key="1">
    <source>
        <dbReference type="SAM" id="MobiDB-lite"/>
    </source>
</evidence>
<dbReference type="InParanoid" id="D8QKH5"/>
<dbReference type="GeneID" id="9593222"/>
<feature type="non-terminal residue" evidence="2">
    <location>
        <position position="442"/>
    </location>
</feature>
<feature type="compositionally biased region" description="Low complexity" evidence="1">
    <location>
        <begin position="204"/>
        <end position="217"/>
    </location>
</feature>
<feature type="region of interest" description="Disordered" evidence="1">
    <location>
        <begin position="419"/>
        <end position="442"/>
    </location>
</feature>
<dbReference type="OrthoDB" id="2563900at2759"/>
<feature type="compositionally biased region" description="Low complexity" evidence="1">
    <location>
        <begin position="7"/>
        <end position="31"/>
    </location>
</feature>
<organism evidence="3">
    <name type="scientific">Schizophyllum commune (strain H4-8 / FGSC 9210)</name>
    <name type="common">Split gill fungus</name>
    <dbReference type="NCBI Taxonomy" id="578458"/>
    <lineage>
        <taxon>Eukaryota</taxon>
        <taxon>Fungi</taxon>
        <taxon>Dikarya</taxon>
        <taxon>Basidiomycota</taxon>
        <taxon>Agaricomycotina</taxon>
        <taxon>Agaricomycetes</taxon>
        <taxon>Agaricomycetidae</taxon>
        <taxon>Agaricales</taxon>
        <taxon>Schizophyllaceae</taxon>
        <taxon>Schizophyllum</taxon>
    </lineage>
</organism>
<dbReference type="VEuPathDB" id="FungiDB:SCHCODRAFT_02521156"/>
<feature type="compositionally biased region" description="Low complexity" evidence="1">
    <location>
        <begin position="301"/>
        <end position="311"/>
    </location>
</feature>
<evidence type="ECO:0000313" key="3">
    <source>
        <dbReference type="Proteomes" id="UP000007431"/>
    </source>
</evidence>
<sequence length="442" mass="45033">MTSTEQTIAQASTSMATAAAHKTSPPGTTPSSPQPPHSSGPSPHHDLRHVTSIPSMPTGAGSRRTSRLVSSGSIPSSPTSIHSAESNIFERDIEAPVTLHPPAHHHQSSHSSPASSPPGIASPSCPQHNPHLIPRAHNTLEHSVPSVLDSAATVLTELSPREVEEISVVTPSVHAPSPQSRGASPRMSMLGIGSPPGTVRSGYTSPAAATSRSPSPALGREGLMLNIPQQPPLIREDSGITRSSPTTSAYFSTASSPSVSPRSTHADLEGDAAHQGHIREETVTTRDRGATIRGGEKPRQASTSTTASAASIASHTINKRLSFISYSDLLASTPASTLPLSALTSNLTSADVEGLEAQGASPGGSPLLGGSASWGAGSTSGSLGAGSAAGSRAASLRGNRDSTYLPSLELSLNGIAAAAAASPSPEWEREGLGRGLEERLLA</sequence>
<reference evidence="2 3" key="1">
    <citation type="journal article" date="2010" name="Nat. Biotechnol.">
        <title>Genome sequence of the model mushroom Schizophyllum commune.</title>
        <authorList>
            <person name="Ohm R.A."/>
            <person name="de Jong J.F."/>
            <person name="Lugones L.G."/>
            <person name="Aerts A."/>
            <person name="Kothe E."/>
            <person name="Stajich J.E."/>
            <person name="de Vries R.P."/>
            <person name="Record E."/>
            <person name="Levasseur A."/>
            <person name="Baker S.E."/>
            <person name="Bartholomew K.A."/>
            <person name="Coutinho P.M."/>
            <person name="Erdmann S."/>
            <person name="Fowler T.J."/>
            <person name="Gathman A.C."/>
            <person name="Lombard V."/>
            <person name="Henrissat B."/>
            <person name="Knabe N."/>
            <person name="Kuees U."/>
            <person name="Lilly W.W."/>
            <person name="Lindquist E."/>
            <person name="Lucas S."/>
            <person name="Magnuson J.K."/>
            <person name="Piumi F."/>
            <person name="Raudaskoski M."/>
            <person name="Salamov A."/>
            <person name="Schmutz J."/>
            <person name="Schwarze F.W.M.R."/>
            <person name="vanKuyk P.A."/>
            <person name="Horton J.S."/>
            <person name="Grigoriev I.V."/>
            <person name="Woesten H.A.B."/>
        </authorList>
    </citation>
    <scope>NUCLEOTIDE SEQUENCE [LARGE SCALE GENOMIC DNA]</scope>
    <source>
        <strain evidence="3">H4-8 / FGSC 9210</strain>
    </source>
</reference>